<proteinExistence type="predicted"/>
<dbReference type="Proteomes" id="UP000184031">
    <property type="component" value="Unassembled WGS sequence"/>
</dbReference>
<evidence type="ECO:0000313" key="1">
    <source>
        <dbReference type="EMBL" id="SHK52026.1"/>
    </source>
</evidence>
<name>A0A1M6T585_9FLAO</name>
<reference evidence="1 2" key="1">
    <citation type="submission" date="2016-11" db="EMBL/GenBank/DDBJ databases">
        <authorList>
            <person name="Varghese N."/>
            <person name="Submissions S."/>
        </authorList>
    </citation>
    <scope>NUCLEOTIDE SEQUENCE [LARGE SCALE GENOMIC DNA]</scope>
    <source>
        <strain evidence="1 2">CGMCC 1.12174</strain>
    </source>
</reference>
<gene>
    <name evidence="1" type="ORF">SAMN05216293_1224</name>
</gene>
<protein>
    <submittedName>
        <fullName evidence="1">Uncharacterized protein</fullName>
    </submittedName>
</protein>
<evidence type="ECO:0000313" key="2">
    <source>
        <dbReference type="Proteomes" id="UP000184031"/>
    </source>
</evidence>
<accession>A0A1M6T585</accession>
<sequence>MKCIFCNNVERIEKRIRNNFDKKFHYIVLL</sequence>
<dbReference type="STRING" id="1055723.SAMN05216293_1224"/>
<dbReference type="AlphaFoldDB" id="A0A1M6T585"/>
<comment type="caution">
    <text evidence="1">The sequence shown here is derived from an EMBL/GenBank/DDBJ whole genome shotgun (WGS) entry which is preliminary data.</text>
</comment>
<dbReference type="EMBL" id="FRAT01000003">
    <property type="protein sequence ID" value="SHK52026.1"/>
    <property type="molecule type" value="Genomic_DNA"/>
</dbReference>
<organism evidence="1 2">
    <name type="scientific">Flagellimonas taeanensis</name>
    <dbReference type="NCBI Taxonomy" id="1005926"/>
    <lineage>
        <taxon>Bacteria</taxon>
        <taxon>Pseudomonadati</taxon>
        <taxon>Bacteroidota</taxon>
        <taxon>Flavobacteriia</taxon>
        <taxon>Flavobacteriales</taxon>
        <taxon>Flavobacteriaceae</taxon>
        <taxon>Flagellimonas</taxon>
    </lineage>
</organism>